<sequence>MAAGCILGVRALAVQLGFYFHMLQALGLPATLQAGSLTPAVKFTVGFMLLFSVVIALFKDVPDSKGDSRAGVRTLTVRLGPTKVFWACIWILTAAYGGACAYSLWAALSHTSGAAAAASAAAGGAAGIWARTAASIAGHLGMAALLWQRAKKVNTERRQDLADCYMYVWKLFYAEYILIPLLL</sequence>
<name>A0A7S0N765_9CHLO</name>
<gene>
    <name evidence="8" type="ORF">CLEI1391_LOCUS207</name>
</gene>
<evidence type="ECO:0000313" key="8">
    <source>
        <dbReference type="EMBL" id="CAD8662159.1"/>
    </source>
</evidence>
<dbReference type="Pfam" id="PF01040">
    <property type="entry name" value="UbiA"/>
    <property type="match status" value="1"/>
</dbReference>
<dbReference type="InterPro" id="IPR000537">
    <property type="entry name" value="UbiA_prenyltransferase"/>
</dbReference>
<evidence type="ECO:0000256" key="1">
    <source>
        <dbReference type="ARBA" id="ARBA00004141"/>
    </source>
</evidence>
<keyword evidence="6 7" id="KW-0472">Membrane</keyword>
<feature type="transmembrane region" description="Helical" evidence="7">
    <location>
        <begin position="84"/>
        <end position="108"/>
    </location>
</feature>
<evidence type="ECO:0000256" key="5">
    <source>
        <dbReference type="ARBA" id="ARBA00022989"/>
    </source>
</evidence>
<comment type="subcellular location">
    <subcellularLocation>
        <location evidence="1">Membrane</location>
        <topology evidence="1">Multi-pass membrane protein</topology>
    </subcellularLocation>
</comment>
<evidence type="ECO:0000256" key="6">
    <source>
        <dbReference type="ARBA" id="ARBA00023136"/>
    </source>
</evidence>
<dbReference type="GO" id="GO:0016765">
    <property type="term" value="F:transferase activity, transferring alkyl or aryl (other than methyl) groups"/>
    <property type="evidence" value="ECO:0007669"/>
    <property type="project" value="InterPro"/>
</dbReference>
<evidence type="ECO:0000256" key="2">
    <source>
        <dbReference type="ARBA" id="ARBA00005985"/>
    </source>
</evidence>
<organism evidence="8">
    <name type="scientific">Chlamydomonas leiostraca</name>
    <dbReference type="NCBI Taxonomy" id="1034604"/>
    <lineage>
        <taxon>Eukaryota</taxon>
        <taxon>Viridiplantae</taxon>
        <taxon>Chlorophyta</taxon>
        <taxon>core chlorophytes</taxon>
        <taxon>Chlorophyceae</taxon>
        <taxon>CS clade</taxon>
        <taxon>Chlamydomonadales</taxon>
        <taxon>Chlamydomonadaceae</taxon>
        <taxon>Chlamydomonas</taxon>
    </lineage>
</organism>
<dbReference type="PANTHER" id="PTHR43009">
    <property type="entry name" value="HOMOGENTISATE SOLANESYLTRANSFERASE, CHLOROPLASTIC"/>
    <property type="match status" value="1"/>
</dbReference>
<feature type="transmembrane region" description="Helical" evidence="7">
    <location>
        <begin position="128"/>
        <end position="147"/>
    </location>
</feature>
<evidence type="ECO:0000256" key="3">
    <source>
        <dbReference type="ARBA" id="ARBA00022679"/>
    </source>
</evidence>
<accession>A0A7S0N765</accession>
<proteinExistence type="inferred from homology"/>
<evidence type="ECO:0000256" key="7">
    <source>
        <dbReference type="SAM" id="Phobius"/>
    </source>
</evidence>
<keyword evidence="4 7" id="KW-0812">Transmembrane</keyword>
<feature type="transmembrane region" description="Helical" evidence="7">
    <location>
        <begin position="37"/>
        <end position="58"/>
    </location>
</feature>
<keyword evidence="5 7" id="KW-1133">Transmembrane helix</keyword>
<keyword evidence="3" id="KW-0808">Transferase</keyword>
<comment type="similarity">
    <text evidence="2">Belongs to the UbiA prenyltransferase family.</text>
</comment>
<dbReference type="AlphaFoldDB" id="A0A7S0N765"/>
<reference evidence="8" key="1">
    <citation type="submission" date="2021-01" db="EMBL/GenBank/DDBJ databases">
        <authorList>
            <person name="Corre E."/>
            <person name="Pelletier E."/>
            <person name="Niang G."/>
            <person name="Scheremetjew M."/>
            <person name="Finn R."/>
            <person name="Kale V."/>
            <person name="Holt S."/>
            <person name="Cochrane G."/>
            <person name="Meng A."/>
            <person name="Brown T."/>
            <person name="Cohen L."/>
        </authorList>
    </citation>
    <scope>NUCLEOTIDE SEQUENCE</scope>
    <source>
        <strain evidence="8">SAG 11-49</strain>
    </source>
</reference>
<dbReference type="GO" id="GO:0016020">
    <property type="term" value="C:membrane"/>
    <property type="evidence" value="ECO:0007669"/>
    <property type="project" value="UniProtKB-SubCell"/>
</dbReference>
<evidence type="ECO:0000256" key="4">
    <source>
        <dbReference type="ARBA" id="ARBA00022692"/>
    </source>
</evidence>
<dbReference type="EMBL" id="HBFB01000416">
    <property type="protein sequence ID" value="CAD8662159.1"/>
    <property type="molecule type" value="Transcribed_RNA"/>
</dbReference>
<dbReference type="PANTHER" id="PTHR43009:SF7">
    <property type="entry name" value="HOMOGENTISATE GERANYLGERANYLTRANSFERASE, CHLOROPLASTIC"/>
    <property type="match status" value="1"/>
</dbReference>
<protein>
    <submittedName>
        <fullName evidence="8">Uncharacterized protein</fullName>
    </submittedName>
</protein>